<gene>
    <name evidence="7" type="ordered locus">TERTU_0782</name>
</gene>
<dbReference type="Gene3D" id="2.60.40.10">
    <property type="entry name" value="Immunoglobulins"/>
    <property type="match status" value="1"/>
</dbReference>
<dbReference type="CAZy" id="GH9">
    <property type="family name" value="Glycoside Hydrolase Family 9"/>
</dbReference>
<accession>C5BPG8</accession>
<dbReference type="InterPro" id="IPR001701">
    <property type="entry name" value="Glyco_hydro_9"/>
</dbReference>
<sequence>MSVLRAVLLCSILLSGAALAKPAQLTLNDSDYFEAQGLNVLVFSNWYNGLFDDSKISGVEIIHHGVRTVTNGDVRLHSTPEQWDKIPAFIERKVDRETGTIEAFLHYPDYEFNYSIRVQSTGDGVQIAVNLPKAVPEALAGKAGFNLEFIPSAYFEKGFLIDGKPGAFPVYPSGRRELDYRAPRALAKGHNLVLGAGDAERQISIASEGLELALYDGRGKAQNGWFVVRSVLPAGKTGDVLTWKLSANVEKNWLRTPVIGHSQLGYHPSQQKVAVLELDKNDRSNDKVSLVRINNDGSTKVVAKGRAEPWGSYKRYNYRTFDFSKVTATGLYKLQYGKVETAPFMIAEDVYKNAWHPSLDVYMPVQMDHMLINEAYRVWHGASHLDDALQAPVDHKHFDLYAQGPTTDTPYKPGEHIPGLNVGGWYDAGDYDIRTQTQYRTVEKLVDAWETFQPKRDVTLVDYPRKYVDLHVPDGKLDILQQVEHGAIALLAQFDAVGHAIPGIIVPTLAQYTHLGDGLTMTDNMVYNPKMGELENNGKQSGVFDDRWAFTSESSKLNYGSVSGLAAASRALKGHNDTLAKACLDTALKAWRKEQNREPVVFDFGNTTGGPLESERFAAAVQLLLTSGGQQEFLDVVQASLPAMGEKFLFAVNHIMAAYPYMDDAHKQQVRAMAETYAAEMRAKLDANPYGVTITEGGWAGNGWVMLEAMSHYKLLKAFPDLFSKEDVYRGMNYLLGTHPDSDRSFVSGVGTVSKNVAYGMNRANFSFISGGVVPGVLILKPDLPENREDWPFFWGQNEYVVNMAAYFVYFALAVDDLATAQ</sequence>
<reference evidence="7 8" key="1">
    <citation type="journal article" date="2009" name="PLoS ONE">
        <title>The complete genome of Teredinibacter turnerae T7901: an intracellular endosymbiont of marine wood-boring bivalves (shipworms).</title>
        <authorList>
            <person name="Yang J.C."/>
            <person name="Madupu R."/>
            <person name="Durkin A.S."/>
            <person name="Ekborg N.A."/>
            <person name="Pedamallu C.S."/>
            <person name="Hostetler J.B."/>
            <person name="Radune D."/>
            <person name="Toms B.S."/>
            <person name="Henrissat B."/>
            <person name="Coutinho P.M."/>
            <person name="Schwarz S."/>
            <person name="Field L."/>
            <person name="Trindade-Silva A.E."/>
            <person name="Soares C.A.G."/>
            <person name="Elshahawi S."/>
            <person name="Hanora A."/>
            <person name="Schmidt E.W."/>
            <person name="Haygood M.G."/>
            <person name="Posfai J."/>
            <person name="Benner J."/>
            <person name="Madinger C."/>
            <person name="Nove J."/>
            <person name="Anton B."/>
            <person name="Chaudhary K."/>
            <person name="Foster J."/>
            <person name="Holman A."/>
            <person name="Kumar S."/>
            <person name="Lessard P.A."/>
            <person name="Luyten Y.A."/>
            <person name="Slatko B."/>
            <person name="Wood N."/>
            <person name="Wu B."/>
            <person name="Teplitski M."/>
            <person name="Mougous J.D."/>
            <person name="Ward N."/>
            <person name="Eisen J.A."/>
            <person name="Badger J.H."/>
            <person name="Distel D.L."/>
        </authorList>
    </citation>
    <scope>NUCLEOTIDE SEQUENCE [LARGE SCALE GENOMIC DNA]</scope>
    <source>
        <strain evidence="8">ATCC 39867 / T7901</strain>
    </source>
</reference>
<dbReference type="HOGENOM" id="CLU_340062_0_0_6"/>
<dbReference type="InterPro" id="IPR004197">
    <property type="entry name" value="Cellulase_Ig-like"/>
</dbReference>
<dbReference type="RefSeq" id="WP_015818838.1">
    <property type="nucleotide sequence ID" value="NC_012997.1"/>
</dbReference>
<dbReference type="InterPro" id="IPR008928">
    <property type="entry name" value="6-hairpin_glycosidase_sf"/>
</dbReference>
<dbReference type="CDD" id="cd02850">
    <property type="entry name" value="E_set_Cellulase_N"/>
    <property type="match status" value="1"/>
</dbReference>
<feature type="chain" id="PRO_5002947072" evidence="4">
    <location>
        <begin position="21"/>
        <end position="822"/>
    </location>
</feature>
<dbReference type="InterPro" id="IPR013783">
    <property type="entry name" value="Ig-like_fold"/>
</dbReference>
<evidence type="ECO:0000256" key="1">
    <source>
        <dbReference type="ARBA" id="ARBA00007072"/>
    </source>
</evidence>
<dbReference type="SUPFAM" id="SSF81296">
    <property type="entry name" value="E set domains"/>
    <property type="match status" value="1"/>
</dbReference>
<evidence type="ECO:0000313" key="8">
    <source>
        <dbReference type="Proteomes" id="UP000009080"/>
    </source>
</evidence>
<name>C5BPG8_TERTT</name>
<evidence type="ECO:0000256" key="4">
    <source>
        <dbReference type="SAM" id="SignalP"/>
    </source>
</evidence>
<feature type="domain" description="Cellulase Ig-like" evidence="6">
    <location>
        <begin position="262"/>
        <end position="340"/>
    </location>
</feature>
<keyword evidence="2" id="KW-0119">Carbohydrate metabolism</keyword>
<evidence type="ECO:0000259" key="6">
    <source>
        <dbReference type="Pfam" id="PF02927"/>
    </source>
</evidence>
<protein>
    <submittedName>
        <fullName evidence="7">Glycoside hydrolase family 9 domain protein</fullName>
    </submittedName>
</protein>
<keyword evidence="4" id="KW-0732">Signal</keyword>
<keyword evidence="7" id="KW-0378">Hydrolase</keyword>
<dbReference type="Pfam" id="PF00759">
    <property type="entry name" value="Glyco_hydro_9"/>
    <property type="match status" value="1"/>
</dbReference>
<dbReference type="KEGG" id="ttu:TERTU_0782"/>
<organism evidence="7 8">
    <name type="scientific">Teredinibacter turnerae (strain ATCC 39867 / T7901)</name>
    <dbReference type="NCBI Taxonomy" id="377629"/>
    <lineage>
        <taxon>Bacteria</taxon>
        <taxon>Pseudomonadati</taxon>
        <taxon>Pseudomonadota</taxon>
        <taxon>Gammaproteobacteria</taxon>
        <taxon>Cellvibrionales</taxon>
        <taxon>Cellvibrionaceae</taxon>
        <taxon>Teredinibacter</taxon>
    </lineage>
</organism>
<dbReference type="Gene3D" id="1.50.10.10">
    <property type="match status" value="1"/>
</dbReference>
<dbReference type="eggNOG" id="ENOG502Z891">
    <property type="taxonomic scope" value="Bacteria"/>
</dbReference>
<comment type="similarity">
    <text evidence="1">Belongs to the glycosyl hydrolase 9 (cellulase E) family.</text>
</comment>
<keyword evidence="3" id="KW-0624">Polysaccharide degradation</keyword>
<evidence type="ECO:0000313" key="7">
    <source>
        <dbReference type="EMBL" id="ACR12726.1"/>
    </source>
</evidence>
<dbReference type="GO" id="GO:0000272">
    <property type="term" value="P:polysaccharide catabolic process"/>
    <property type="evidence" value="ECO:0007669"/>
    <property type="project" value="UniProtKB-KW"/>
</dbReference>
<dbReference type="OrthoDB" id="5936802at2"/>
<dbReference type="SUPFAM" id="SSF48208">
    <property type="entry name" value="Six-hairpin glycosidases"/>
    <property type="match status" value="1"/>
</dbReference>
<evidence type="ECO:0000256" key="3">
    <source>
        <dbReference type="ARBA" id="ARBA00023326"/>
    </source>
</evidence>
<keyword evidence="8" id="KW-1185">Reference proteome</keyword>
<evidence type="ECO:0000256" key="2">
    <source>
        <dbReference type="ARBA" id="ARBA00023277"/>
    </source>
</evidence>
<dbReference type="InterPro" id="IPR012341">
    <property type="entry name" value="6hp_glycosidase-like_sf"/>
</dbReference>
<dbReference type="Proteomes" id="UP000009080">
    <property type="component" value="Chromosome"/>
</dbReference>
<dbReference type="GO" id="GO:0008810">
    <property type="term" value="F:cellulase activity"/>
    <property type="evidence" value="ECO:0007669"/>
    <property type="project" value="InterPro"/>
</dbReference>
<proteinExistence type="inferred from homology"/>
<dbReference type="Pfam" id="PF02927">
    <property type="entry name" value="CelD_N"/>
    <property type="match status" value="1"/>
</dbReference>
<evidence type="ECO:0000259" key="5">
    <source>
        <dbReference type="Pfam" id="PF00759"/>
    </source>
</evidence>
<feature type="domain" description="Glycoside hydrolase family 9" evidence="5">
    <location>
        <begin position="378"/>
        <end position="810"/>
    </location>
</feature>
<feature type="signal peptide" evidence="4">
    <location>
        <begin position="1"/>
        <end position="20"/>
    </location>
</feature>
<dbReference type="STRING" id="377629.TERTU_0782"/>
<dbReference type="AlphaFoldDB" id="C5BPG8"/>
<dbReference type="InterPro" id="IPR014756">
    <property type="entry name" value="Ig_E-set"/>
</dbReference>
<dbReference type="EMBL" id="CP001614">
    <property type="protein sequence ID" value="ACR12726.1"/>
    <property type="molecule type" value="Genomic_DNA"/>
</dbReference>